<reference evidence="1" key="2">
    <citation type="journal article" date="2021" name="PeerJ">
        <title>Extensive microbial diversity within the chicken gut microbiome revealed by metagenomics and culture.</title>
        <authorList>
            <person name="Gilroy R."/>
            <person name="Ravi A."/>
            <person name="Getino M."/>
            <person name="Pursley I."/>
            <person name="Horton D.L."/>
            <person name="Alikhan N.F."/>
            <person name="Baker D."/>
            <person name="Gharbi K."/>
            <person name="Hall N."/>
            <person name="Watson M."/>
            <person name="Adriaenssens E.M."/>
            <person name="Foster-Nyarko E."/>
            <person name="Jarju S."/>
            <person name="Secka A."/>
            <person name="Antonio M."/>
            <person name="Oren A."/>
            <person name="Chaudhuri R.R."/>
            <person name="La Ragione R."/>
            <person name="Hildebrand F."/>
            <person name="Pallen M.J."/>
        </authorList>
    </citation>
    <scope>NUCLEOTIDE SEQUENCE</scope>
    <source>
        <strain evidence="1">CHK152-2994</strain>
    </source>
</reference>
<reference evidence="1" key="1">
    <citation type="submission" date="2020-10" db="EMBL/GenBank/DDBJ databases">
        <authorList>
            <person name="Gilroy R."/>
        </authorList>
    </citation>
    <scope>NUCLEOTIDE SEQUENCE</scope>
    <source>
        <strain evidence="1">CHK152-2994</strain>
    </source>
</reference>
<name>A0A9D1K5C4_9BACT</name>
<gene>
    <name evidence="1" type="ORF">IAD41_06700</name>
</gene>
<accession>A0A9D1K5C4</accession>
<organism evidence="1 2">
    <name type="scientific">Candidatus Scatenecus faecavium</name>
    <dbReference type="NCBI Taxonomy" id="2840915"/>
    <lineage>
        <taxon>Bacteria</taxon>
        <taxon>Candidatus Scatenecus</taxon>
    </lineage>
</organism>
<evidence type="ECO:0000313" key="2">
    <source>
        <dbReference type="Proteomes" id="UP000824139"/>
    </source>
</evidence>
<evidence type="ECO:0000313" key="1">
    <source>
        <dbReference type="EMBL" id="HIS83274.1"/>
    </source>
</evidence>
<proteinExistence type="predicted"/>
<dbReference type="AlphaFoldDB" id="A0A9D1K5C4"/>
<dbReference type="EMBL" id="DVJO01000148">
    <property type="protein sequence ID" value="HIS83274.1"/>
    <property type="molecule type" value="Genomic_DNA"/>
</dbReference>
<protein>
    <submittedName>
        <fullName evidence="1">Uncharacterized protein</fullName>
    </submittedName>
</protein>
<comment type="caution">
    <text evidence="1">The sequence shown here is derived from an EMBL/GenBank/DDBJ whole genome shotgun (WGS) entry which is preliminary data.</text>
</comment>
<sequence>MMNCPLGNHRQKVRLNMKINGITSHNFSSQKQISFGIIEDKTAARIIEENAQNECTLSILNSSKFFIFSSEGQKLKVKLNEEFLRERTTDDVVEDIKTSEYLDFENPIATLDDFRSEALALYEYEDTSKPSLRERVKRAEEFYTEFQNKPYTSTADSNKEETETQVWREAHGFWF</sequence>
<dbReference type="Proteomes" id="UP000824139">
    <property type="component" value="Unassembled WGS sequence"/>
</dbReference>